<feature type="domain" description="CNNM transmembrane" evidence="9">
    <location>
        <begin position="100"/>
        <end position="279"/>
    </location>
</feature>
<proteinExistence type="predicted"/>
<feature type="transmembrane region" description="Helical" evidence="8">
    <location>
        <begin position="189"/>
        <end position="208"/>
    </location>
</feature>
<dbReference type="CDD" id="cd04590">
    <property type="entry name" value="CBS_pair_CorC_HlyC_assoc"/>
    <property type="match status" value="1"/>
</dbReference>
<dbReference type="SUPFAM" id="SSF54631">
    <property type="entry name" value="CBS-domain pair"/>
    <property type="match status" value="1"/>
</dbReference>
<dbReference type="PANTHER" id="PTHR12064">
    <property type="entry name" value="METAL TRANSPORTER CNNM"/>
    <property type="match status" value="1"/>
</dbReference>
<dbReference type="PROSITE" id="PS51846">
    <property type="entry name" value="CNNM"/>
    <property type="match status" value="1"/>
</dbReference>
<dbReference type="EMBL" id="CAMPGE010004260">
    <property type="protein sequence ID" value="CAI2363110.1"/>
    <property type="molecule type" value="Genomic_DNA"/>
</dbReference>
<feature type="transmembrane region" description="Helical" evidence="8">
    <location>
        <begin position="220"/>
        <end position="243"/>
    </location>
</feature>
<evidence type="ECO:0000256" key="2">
    <source>
        <dbReference type="ARBA" id="ARBA00022692"/>
    </source>
</evidence>
<dbReference type="InterPro" id="IPR044751">
    <property type="entry name" value="Ion_transp-like_CBS"/>
</dbReference>
<dbReference type="AlphaFoldDB" id="A0AAD1U842"/>
<protein>
    <recommendedName>
        <fullName evidence="9">CNNM transmembrane domain-containing protein</fullName>
    </recommendedName>
</protein>
<accession>A0AAD1U842</accession>
<comment type="subcellular location">
    <subcellularLocation>
        <location evidence="1">Membrane</location>
        <topology evidence="1">Multi-pass membrane protein</topology>
    </subcellularLocation>
</comment>
<dbReference type="InterPro" id="IPR002550">
    <property type="entry name" value="CNNM"/>
</dbReference>
<organism evidence="10 11">
    <name type="scientific">Euplotes crassus</name>
    <dbReference type="NCBI Taxonomy" id="5936"/>
    <lineage>
        <taxon>Eukaryota</taxon>
        <taxon>Sar</taxon>
        <taxon>Alveolata</taxon>
        <taxon>Ciliophora</taxon>
        <taxon>Intramacronucleata</taxon>
        <taxon>Spirotrichea</taxon>
        <taxon>Hypotrichia</taxon>
        <taxon>Euplotida</taxon>
        <taxon>Euplotidae</taxon>
        <taxon>Moneuplotes</taxon>
    </lineage>
</organism>
<dbReference type="Gene3D" id="3.10.580.10">
    <property type="entry name" value="CBS-domain"/>
    <property type="match status" value="1"/>
</dbReference>
<evidence type="ECO:0000256" key="4">
    <source>
        <dbReference type="ARBA" id="ARBA00022989"/>
    </source>
</evidence>
<dbReference type="InterPro" id="IPR046342">
    <property type="entry name" value="CBS_dom_sf"/>
</dbReference>
<reference evidence="10" key="1">
    <citation type="submission" date="2023-07" db="EMBL/GenBank/DDBJ databases">
        <authorList>
            <consortium name="AG Swart"/>
            <person name="Singh M."/>
            <person name="Singh A."/>
            <person name="Seah K."/>
            <person name="Emmerich C."/>
        </authorList>
    </citation>
    <scope>NUCLEOTIDE SEQUENCE</scope>
    <source>
        <strain evidence="10">DP1</strain>
    </source>
</reference>
<keyword evidence="5 6" id="KW-0472">Membrane</keyword>
<evidence type="ECO:0000256" key="7">
    <source>
        <dbReference type="SAM" id="MobiDB-lite"/>
    </source>
</evidence>
<dbReference type="Pfam" id="PF01595">
    <property type="entry name" value="CNNM"/>
    <property type="match status" value="1"/>
</dbReference>
<evidence type="ECO:0000256" key="1">
    <source>
        <dbReference type="ARBA" id="ARBA00004141"/>
    </source>
</evidence>
<evidence type="ECO:0000256" key="5">
    <source>
        <dbReference type="ARBA" id="ARBA00023136"/>
    </source>
</evidence>
<keyword evidence="11" id="KW-1185">Reference proteome</keyword>
<keyword evidence="2 6" id="KW-0812">Transmembrane</keyword>
<sequence length="585" mass="65422">MWTYKSYFIFVGLAIMVNYSASFEVSDRLKPISGTYDPETDLIYYNGRIFVDQEKILVKQEDSLETGYRYLTEEGPIPHEEGNTGEEASEGEGERRFTPGSYMFYYCLGVSVCLTLGAGVMSGLTVGYLSIDQLELELKLQNGTEEEKKHALAVLPVLEDHHYLLVTLLLANALCMEALPIYLDSIVPSAYAILISVIAVLFFGEVIPQSICTGPQQIRIGACLAPLIQLLKIVLGIVAYPIAKILDCALGEHMATRYSNNDLKALIELHSYKALAALDEDHHSSEEIGSGLQPYQTRMIKSVIDFRKGTVSKLMIPANRIFSLNVHKNINNTTAKKVTRAGFSRIPVYEERDKNRIIGILLIKTLIGLDLSTGRTISDLVNEGEVTLRKPIFIGQNEKLEILINQFAEGKSHMAIVTDDPEKMENYLLGLEDVAGEVSMLDGDPLNPEKPSRLQKEPAKVLGIITLEDLIEHIIKEDILDEADYDNDLIRNKNPNIKAIKHYGHRKSNLPLLYKENKQKIQGIVEDNLKEMLGPGKNFIKTYNKSLSGRKASLDKPLIELDTLNKHEGNKSSIHDAEPYTEEKA</sequence>
<evidence type="ECO:0000256" key="6">
    <source>
        <dbReference type="PROSITE-ProRule" id="PRU01193"/>
    </source>
</evidence>
<keyword evidence="4 6" id="KW-1133">Transmembrane helix</keyword>
<feature type="region of interest" description="Disordered" evidence="7">
    <location>
        <begin position="72"/>
        <end position="94"/>
    </location>
</feature>
<dbReference type="GO" id="GO:0005737">
    <property type="term" value="C:cytoplasm"/>
    <property type="evidence" value="ECO:0007669"/>
    <property type="project" value="TreeGrafter"/>
</dbReference>
<comment type="caution">
    <text evidence="10">The sequence shown here is derived from an EMBL/GenBank/DDBJ whole genome shotgun (WGS) entry which is preliminary data.</text>
</comment>
<feature type="transmembrane region" description="Helical" evidence="8">
    <location>
        <begin position="103"/>
        <end position="131"/>
    </location>
</feature>
<keyword evidence="3" id="KW-0677">Repeat</keyword>
<evidence type="ECO:0000259" key="9">
    <source>
        <dbReference type="PROSITE" id="PS51846"/>
    </source>
</evidence>
<dbReference type="Proteomes" id="UP001295684">
    <property type="component" value="Unassembled WGS sequence"/>
</dbReference>
<dbReference type="GO" id="GO:0030026">
    <property type="term" value="P:intracellular manganese ion homeostasis"/>
    <property type="evidence" value="ECO:0007669"/>
    <property type="project" value="TreeGrafter"/>
</dbReference>
<name>A0AAD1U842_EUPCR</name>
<gene>
    <name evidence="10" type="ORF">ECRASSUSDP1_LOCUS4440</name>
</gene>
<dbReference type="PANTHER" id="PTHR12064:SF97">
    <property type="entry name" value="METAL TRANSPORTER CNNM-5"/>
    <property type="match status" value="1"/>
</dbReference>
<dbReference type="GO" id="GO:0010960">
    <property type="term" value="P:magnesium ion homeostasis"/>
    <property type="evidence" value="ECO:0007669"/>
    <property type="project" value="InterPro"/>
</dbReference>
<evidence type="ECO:0000313" key="11">
    <source>
        <dbReference type="Proteomes" id="UP001295684"/>
    </source>
</evidence>
<dbReference type="GO" id="GO:0016020">
    <property type="term" value="C:membrane"/>
    <property type="evidence" value="ECO:0007669"/>
    <property type="project" value="UniProtKB-SubCell"/>
</dbReference>
<dbReference type="InterPro" id="IPR045095">
    <property type="entry name" value="ACDP"/>
</dbReference>
<evidence type="ECO:0000256" key="8">
    <source>
        <dbReference type="SAM" id="Phobius"/>
    </source>
</evidence>
<evidence type="ECO:0000256" key="3">
    <source>
        <dbReference type="ARBA" id="ARBA00022737"/>
    </source>
</evidence>
<evidence type="ECO:0000313" key="10">
    <source>
        <dbReference type="EMBL" id="CAI2363110.1"/>
    </source>
</evidence>